<dbReference type="InterPro" id="IPR023631">
    <property type="entry name" value="Amidase_dom"/>
</dbReference>
<dbReference type="PANTHER" id="PTHR43372">
    <property type="entry name" value="FATTY-ACID AMIDE HYDROLASE"/>
    <property type="match status" value="1"/>
</dbReference>
<evidence type="ECO:0000259" key="1">
    <source>
        <dbReference type="Pfam" id="PF01425"/>
    </source>
</evidence>
<dbReference type="InterPro" id="IPR036928">
    <property type="entry name" value="AS_sf"/>
</dbReference>
<dbReference type="AlphaFoldDB" id="A0A0F8W9Y2"/>
<dbReference type="SUPFAM" id="SSF75304">
    <property type="entry name" value="Amidase signature (AS) enzymes"/>
    <property type="match status" value="1"/>
</dbReference>
<dbReference type="Pfam" id="PF01425">
    <property type="entry name" value="Amidase"/>
    <property type="match status" value="1"/>
</dbReference>
<comment type="caution">
    <text evidence="2">The sequence shown here is derived from an EMBL/GenBank/DDBJ whole genome shotgun (WGS) entry which is preliminary data.</text>
</comment>
<sequence>MNDIAFLDATAQADLVRRKEAKPIELVDAAIDRIERLNPTLNAVITPMYDEARKAASGPLPDGPFTGVPFLLKDLGAEYAGVRMAEGSSFLSDYVSEHDTELVDPREFGRDVHAFPSVAVRLTCPLCLLHL</sequence>
<dbReference type="InterPro" id="IPR052739">
    <property type="entry name" value="FAAH2"/>
</dbReference>
<organism evidence="2">
    <name type="scientific">marine sediment metagenome</name>
    <dbReference type="NCBI Taxonomy" id="412755"/>
    <lineage>
        <taxon>unclassified sequences</taxon>
        <taxon>metagenomes</taxon>
        <taxon>ecological metagenomes</taxon>
    </lineage>
</organism>
<proteinExistence type="predicted"/>
<protein>
    <recommendedName>
        <fullName evidence="1">Amidase domain-containing protein</fullName>
    </recommendedName>
</protein>
<name>A0A0F8W9Y2_9ZZZZ</name>
<dbReference type="EMBL" id="LAZR01066523">
    <property type="protein sequence ID" value="KKK53403.1"/>
    <property type="molecule type" value="Genomic_DNA"/>
</dbReference>
<gene>
    <name evidence="2" type="ORF">LCGC14_3095140</name>
</gene>
<dbReference type="Gene3D" id="3.90.1300.10">
    <property type="entry name" value="Amidase signature (AS) domain"/>
    <property type="match status" value="1"/>
</dbReference>
<evidence type="ECO:0000313" key="2">
    <source>
        <dbReference type="EMBL" id="KKK53403.1"/>
    </source>
</evidence>
<reference evidence="2" key="1">
    <citation type="journal article" date="2015" name="Nature">
        <title>Complex archaea that bridge the gap between prokaryotes and eukaryotes.</title>
        <authorList>
            <person name="Spang A."/>
            <person name="Saw J.H."/>
            <person name="Jorgensen S.L."/>
            <person name="Zaremba-Niedzwiedzka K."/>
            <person name="Martijn J."/>
            <person name="Lind A.E."/>
            <person name="van Eijk R."/>
            <person name="Schleper C."/>
            <person name="Guy L."/>
            <person name="Ettema T.J."/>
        </authorList>
    </citation>
    <scope>NUCLEOTIDE SEQUENCE</scope>
</reference>
<dbReference type="GO" id="GO:0012505">
    <property type="term" value="C:endomembrane system"/>
    <property type="evidence" value="ECO:0007669"/>
    <property type="project" value="TreeGrafter"/>
</dbReference>
<accession>A0A0F8W9Y2</accession>
<feature type="domain" description="Amidase" evidence="1">
    <location>
        <begin position="25"/>
        <end position="103"/>
    </location>
</feature>
<dbReference type="PANTHER" id="PTHR43372:SF4">
    <property type="entry name" value="FATTY-ACID AMIDE HYDROLASE 2"/>
    <property type="match status" value="1"/>
</dbReference>